<evidence type="ECO:0000259" key="9">
    <source>
        <dbReference type="PROSITE" id="PS51194"/>
    </source>
</evidence>
<dbReference type="GO" id="GO:0003724">
    <property type="term" value="F:RNA helicase activity"/>
    <property type="evidence" value="ECO:0007669"/>
    <property type="project" value="UniProtKB-ARBA"/>
</dbReference>
<evidence type="ECO:0000256" key="4">
    <source>
        <dbReference type="ARBA" id="ARBA00022840"/>
    </source>
</evidence>
<dbReference type="SMART" id="SM00490">
    <property type="entry name" value="HELICc"/>
    <property type="match status" value="1"/>
</dbReference>
<keyword evidence="11" id="KW-1185">Reference proteome</keyword>
<dbReference type="GO" id="GO:0005524">
    <property type="term" value="F:ATP binding"/>
    <property type="evidence" value="ECO:0007669"/>
    <property type="project" value="UniProtKB-KW"/>
</dbReference>
<accession>J0QT19</accession>
<dbReference type="Proteomes" id="UP000008952">
    <property type="component" value="Unassembled WGS sequence"/>
</dbReference>
<dbReference type="InterPro" id="IPR001650">
    <property type="entry name" value="Helicase_C-like"/>
</dbReference>
<evidence type="ECO:0000313" key="10">
    <source>
        <dbReference type="EMBL" id="EJF89011.1"/>
    </source>
</evidence>
<dbReference type="PROSITE" id="PS00039">
    <property type="entry name" value="DEAD_ATP_HELICASE"/>
    <property type="match status" value="1"/>
</dbReference>
<feature type="region of interest" description="Disordered" evidence="7">
    <location>
        <begin position="450"/>
        <end position="531"/>
    </location>
</feature>
<reference evidence="10 11" key="1">
    <citation type="submission" date="2012-03" db="EMBL/GenBank/DDBJ databases">
        <title>The Genome Sequence of Bartonella tamiae Th239.</title>
        <authorList>
            <consortium name="The Broad Institute Genome Sequencing Platform"/>
            <consortium name="The Broad Institute Genome Sequencing Center for Infectious Disease"/>
            <person name="Feldgarden M."/>
            <person name="Kirby J."/>
            <person name="Kosoy M."/>
            <person name="Birtles R."/>
            <person name="Probert W.S."/>
            <person name="Chiaraviglio L."/>
            <person name="Young S.K."/>
            <person name="Zeng Q."/>
            <person name="Gargeya S."/>
            <person name="Fitzgerald M."/>
            <person name="Haas B."/>
            <person name="Abouelleil A."/>
            <person name="Alvarado L."/>
            <person name="Arachchi H.M."/>
            <person name="Berlin A."/>
            <person name="Chapman S.B."/>
            <person name="Gearin G."/>
            <person name="Goldberg J."/>
            <person name="Griggs A."/>
            <person name="Gujja S."/>
            <person name="Hansen M."/>
            <person name="Heiman D."/>
            <person name="Howarth C."/>
            <person name="Larimer J."/>
            <person name="Lui A."/>
            <person name="MacDonald P.J.P."/>
            <person name="McCowen C."/>
            <person name="Montmayeur A."/>
            <person name="Murphy C."/>
            <person name="Neiman D."/>
            <person name="Pearson M."/>
            <person name="Priest M."/>
            <person name="Roberts A."/>
            <person name="Saif S."/>
            <person name="Shea T."/>
            <person name="Sisk P."/>
            <person name="Stolte C."/>
            <person name="Sykes S."/>
            <person name="Wortman J."/>
            <person name="Nusbaum C."/>
            <person name="Birren B."/>
        </authorList>
    </citation>
    <scope>NUCLEOTIDE SEQUENCE [LARGE SCALE GENOMIC DNA]</scope>
    <source>
        <strain evidence="10 11">Th239</strain>
    </source>
</reference>
<evidence type="ECO:0000256" key="3">
    <source>
        <dbReference type="ARBA" id="ARBA00022806"/>
    </source>
</evidence>
<dbReference type="HOGENOM" id="CLU_003041_1_3_5"/>
<protein>
    <recommendedName>
        <fullName evidence="12">DEAD/DEAH box helicase</fullName>
    </recommendedName>
</protein>
<dbReference type="EMBL" id="AIMB01000008">
    <property type="protein sequence ID" value="EJF89011.1"/>
    <property type="molecule type" value="Genomic_DNA"/>
</dbReference>
<evidence type="ECO:0000256" key="2">
    <source>
        <dbReference type="ARBA" id="ARBA00022801"/>
    </source>
</evidence>
<dbReference type="Gene3D" id="3.40.50.300">
    <property type="entry name" value="P-loop containing nucleotide triphosphate hydrolases"/>
    <property type="match status" value="2"/>
</dbReference>
<dbReference type="PROSITE" id="PS51192">
    <property type="entry name" value="HELICASE_ATP_BIND_1"/>
    <property type="match status" value="1"/>
</dbReference>
<keyword evidence="2 6" id="KW-0378">Hydrolase</keyword>
<dbReference type="GO" id="GO:0003676">
    <property type="term" value="F:nucleic acid binding"/>
    <property type="evidence" value="ECO:0007669"/>
    <property type="project" value="InterPro"/>
</dbReference>
<dbReference type="SMART" id="SM00487">
    <property type="entry name" value="DEXDc"/>
    <property type="match status" value="1"/>
</dbReference>
<feature type="domain" description="Helicase C-terminal" evidence="9">
    <location>
        <begin position="311"/>
        <end position="458"/>
    </location>
</feature>
<dbReference type="InterPro" id="IPR014001">
    <property type="entry name" value="Helicase_ATP-bd"/>
</dbReference>
<organism evidence="10 11">
    <name type="scientific">Bartonella tamiae Th239</name>
    <dbReference type="NCBI Taxonomy" id="1094558"/>
    <lineage>
        <taxon>Bacteria</taxon>
        <taxon>Pseudomonadati</taxon>
        <taxon>Pseudomonadota</taxon>
        <taxon>Alphaproteobacteria</taxon>
        <taxon>Hyphomicrobiales</taxon>
        <taxon>Bartonellaceae</taxon>
        <taxon>Bartonella</taxon>
    </lineage>
</organism>
<dbReference type="Pfam" id="PF00270">
    <property type="entry name" value="DEAD"/>
    <property type="match status" value="1"/>
</dbReference>
<dbReference type="PANTHER" id="PTHR47959:SF13">
    <property type="entry name" value="ATP-DEPENDENT RNA HELICASE RHLE"/>
    <property type="match status" value="1"/>
</dbReference>
<dbReference type="eggNOG" id="COG0513">
    <property type="taxonomic scope" value="Bacteria"/>
</dbReference>
<dbReference type="CDD" id="cd00268">
    <property type="entry name" value="DEADc"/>
    <property type="match status" value="1"/>
</dbReference>
<dbReference type="CDD" id="cd18787">
    <property type="entry name" value="SF2_C_DEAD"/>
    <property type="match status" value="1"/>
</dbReference>
<proteinExistence type="inferred from homology"/>
<feature type="compositionally biased region" description="Basic residues" evidence="7">
    <location>
        <begin position="476"/>
        <end position="488"/>
    </location>
</feature>
<dbReference type="PATRIC" id="fig|1094558.3.peg.1668"/>
<evidence type="ECO:0000256" key="6">
    <source>
        <dbReference type="RuleBase" id="RU000492"/>
    </source>
</evidence>
<dbReference type="InterPro" id="IPR027417">
    <property type="entry name" value="P-loop_NTPase"/>
</dbReference>
<dbReference type="InterPro" id="IPR011545">
    <property type="entry name" value="DEAD/DEAH_box_helicase_dom"/>
</dbReference>
<dbReference type="SUPFAM" id="SSF52540">
    <property type="entry name" value="P-loop containing nucleoside triphosphate hydrolases"/>
    <property type="match status" value="1"/>
</dbReference>
<comment type="similarity">
    <text evidence="5 6">Belongs to the DEAD box helicase family.</text>
</comment>
<gene>
    <name evidence="10" type="ORF">ME5_01562</name>
</gene>
<keyword evidence="4 6" id="KW-0067">ATP-binding</keyword>
<dbReference type="InterPro" id="IPR044742">
    <property type="entry name" value="DEAD/DEAH_RhlB"/>
</dbReference>
<feature type="domain" description="Helicase ATP-binding" evidence="8">
    <location>
        <begin position="109"/>
        <end position="284"/>
    </location>
</feature>
<dbReference type="PANTHER" id="PTHR47959">
    <property type="entry name" value="ATP-DEPENDENT RNA HELICASE RHLE-RELATED"/>
    <property type="match status" value="1"/>
</dbReference>
<dbReference type="InterPro" id="IPR000629">
    <property type="entry name" value="RNA-helicase_DEAD-box_CS"/>
</dbReference>
<keyword evidence="3 6" id="KW-0347">Helicase</keyword>
<dbReference type="PROSITE" id="PS51194">
    <property type="entry name" value="HELICASE_CTER"/>
    <property type="match status" value="1"/>
</dbReference>
<dbReference type="InterPro" id="IPR050079">
    <property type="entry name" value="DEAD_box_RNA_helicase"/>
</dbReference>
<feature type="compositionally biased region" description="Basic and acidic residues" evidence="7">
    <location>
        <begin position="489"/>
        <end position="507"/>
    </location>
</feature>
<evidence type="ECO:0000256" key="7">
    <source>
        <dbReference type="SAM" id="MobiDB-lite"/>
    </source>
</evidence>
<dbReference type="OrthoDB" id="9805696at2"/>
<evidence type="ECO:0000256" key="5">
    <source>
        <dbReference type="ARBA" id="ARBA00038437"/>
    </source>
</evidence>
<evidence type="ECO:0000259" key="8">
    <source>
        <dbReference type="PROSITE" id="PS51192"/>
    </source>
</evidence>
<dbReference type="GO" id="GO:0005829">
    <property type="term" value="C:cytosol"/>
    <property type="evidence" value="ECO:0007669"/>
    <property type="project" value="TreeGrafter"/>
</dbReference>
<evidence type="ECO:0000313" key="11">
    <source>
        <dbReference type="Proteomes" id="UP000008952"/>
    </source>
</evidence>
<feature type="compositionally biased region" description="Basic residues" evidence="7">
    <location>
        <begin position="509"/>
        <end position="531"/>
    </location>
</feature>
<feature type="compositionally biased region" description="Basic and acidic residues" evidence="7">
    <location>
        <begin position="460"/>
        <end position="472"/>
    </location>
</feature>
<sequence length="531" mass="59319">MASRILKKMCIIAFNKRLYSFYKDVHWPRKSLQGFAFLAFRPKIVLRILIARKPDISPYDSMIIGLLKDNILTEQTLKGFQTFTLPSILVKNLEQAGITSAKPIQQEAIPAMLQGHDILGIAQTGSGKTLAFSLPLLAKVVALGDKRRPKTARTLILAPTRELAVQIEETVRMASKGAHLATCLILGGVSRLSQIKRMAPGVDVLIATPGRLMDLVREKCVDLSQTRFLVLDEADRMLDMGFIKDVRQIAKLVHAERQTALFSATMPKEISSLADSLLNDPVRIEVAPQGTTAAEILQKLHPVNNREKKDVLCKLLTNPAFSSVIVFTRTKHGADAVTRHLEKTGYSVAAIHGNKSQNARQRALKSFRDGSVRVLVATDIAARGIDVPGISHVINYELPDEAESYVHRIGRTGRNGANGEAITLYDESIERARLRGVERVIRMKLPREEVPPQFGQLPDKPYKSDETKEKSSNNRRSSKPNKRKRPFRAKGEDRNNQKGRPHEEGNRRMNTKPSKKRSKPVRLRKSVKRAA</sequence>
<comment type="caution">
    <text evidence="10">The sequence shown here is derived from an EMBL/GenBank/DDBJ whole genome shotgun (WGS) entry which is preliminary data.</text>
</comment>
<dbReference type="AlphaFoldDB" id="J0QT19"/>
<dbReference type="GO" id="GO:0016787">
    <property type="term" value="F:hydrolase activity"/>
    <property type="evidence" value="ECO:0007669"/>
    <property type="project" value="UniProtKB-KW"/>
</dbReference>
<dbReference type="Pfam" id="PF00271">
    <property type="entry name" value="Helicase_C"/>
    <property type="match status" value="1"/>
</dbReference>
<dbReference type="STRING" id="1094558.ME5_01562"/>
<keyword evidence="1 6" id="KW-0547">Nucleotide-binding</keyword>
<evidence type="ECO:0008006" key="12">
    <source>
        <dbReference type="Google" id="ProtNLM"/>
    </source>
</evidence>
<name>J0QT19_9HYPH</name>
<evidence type="ECO:0000256" key="1">
    <source>
        <dbReference type="ARBA" id="ARBA00022741"/>
    </source>
</evidence>